<dbReference type="AlphaFoldDB" id="A0A665W6Y7"/>
<feature type="compositionally biased region" description="Low complexity" evidence="1">
    <location>
        <begin position="36"/>
        <end position="46"/>
    </location>
</feature>
<keyword evidence="3" id="KW-1185">Reference proteome</keyword>
<feature type="compositionally biased region" description="Basic and acidic residues" evidence="1">
    <location>
        <begin position="62"/>
        <end position="73"/>
    </location>
</feature>
<accession>A0A665W6Y7</accession>
<name>A0A665W6Y7_ECHNA</name>
<organism evidence="2 3">
    <name type="scientific">Echeneis naucrates</name>
    <name type="common">Live sharksucker</name>
    <dbReference type="NCBI Taxonomy" id="173247"/>
    <lineage>
        <taxon>Eukaryota</taxon>
        <taxon>Metazoa</taxon>
        <taxon>Chordata</taxon>
        <taxon>Craniata</taxon>
        <taxon>Vertebrata</taxon>
        <taxon>Euteleostomi</taxon>
        <taxon>Actinopterygii</taxon>
        <taxon>Neopterygii</taxon>
        <taxon>Teleostei</taxon>
        <taxon>Neoteleostei</taxon>
        <taxon>Acanthomorphata</taxon>
        <taxon>Carangaria</taxon>
        <taxon>Carangiformes</taxon>
        <taxon>Echeneidae</taxon>
        <taxon>Echeneis</taxon>
    </lineage>
</organism>
<evidence type="ECO:0000313" key="2">
    <source>
        <dbReference type="Ensembl" id="ENSENLP00000039595.1"/>
    </source>
</evidence>
<evidence type="ECO:0000256" key="1">
    <source>
        <dbReference type="SAM" id="MobiDB-lite"/>
    </source>
</evidence>
<sequence>MEQNKPGACFGQSQQCHTLPISMAPPLTGRDGEGGEASPSSGEWGEAWWQMCSVAPPVVRPGHGERERDRGQRGDLPVQRARQEELVEDHHGDGLAEDDRHGEHLQHGVHGPSLPQSLIQRLEVDTGGYEVGQQQEEVKAVQT</sequence>
<feature type="region of interest" description="Disordered" evidence="1">
    <location>
        <begin position="1"/>
        <end position="116"/>
    </location>
</feature>
<reference evidence="2" key="2">
    <citation type="submission" date="2025-05" db="UniProtKB">
        <authorList>
            <consortium name="Ensembl"/>
        </authorList>
    </citation>
    <scope>IDENTIFICATION</scope>
</reference>
<reference evidence="2" key="1">
    <citation type="submission" date="2021-04" db="EMBL/GenBank/DDBJ databases">
        <authorList>
            <consortium name="Wellcome Sanger Institute Data Sharing"/>
        </authorList>
    </citation>
    <scope>NUCLEOTIDE SEQUENCE [LARGE SCALE GENOMIC DNA]</scope>
</reference>
<dbReference type="Ensembl" id="ENSENLT00000040622.1">
    <property type="protein sequence ID" value="ENSENLP00000039595.1"/>
    <property type="gene ID" value="ENSENLG00000017066.1"/>
</dbReference>
<dbReference type="Proteomes" id="UP000472264">
    <property type="component" value="Chromosome 2"/>
</dbReference>
<protein>
    <submittedName>
        <fullName evidence="2">Uncharacterized protein</fullName>
    </submittedName>
</protein>
<proteinExistence type="predicted"/>
<feature type="compositionally biased region" description="Basic and acidic residues" evidence="1">
    <location>
        <begin position="81"/>
        <end position="106"/>
    </location>
</feature>
<dbReference type="Ensembl" id="ENSENLT00000040769.1">
    <property type="protein sequence ID" value="ENSENLP00000039741.1"/>
    <property type="gene ID" value="ENSENLG00000017121.1"/>
</dbReference>
<evidence type="ECO:0000313" key="3">
    <source>
        <dbReference type="Proteomes" id="UP000472264"/>
    </source>
</evidence>